<dbReference type="PANTHER" id="PTHR15238:SF1">
    <property type="entry name" value="LARGE RIBOSOMAL SUBUNIT PROTEIN BL33M"/>
    <property type="match status" value="1"/>
</dbReference>
<dbReference type="PANTHER" id="PTHR15238">
    <property type="entry name" value="54S RIBOSOMAL PROTEIN L39, MITOCHONDRIAL"/>
    <property type="match status" value="1"/>
</dbReference>
<dbReference type="InterPro" id="IPR018264">
    <property type="entry name" value="Ribosomal_bL33_CS"/>
</dbReference>
<comment type="caution">
    <text evidence="6">The sequence shown here is derived from an EMBL/GenBank/DDBJ whole genome shotgun (WGS) entry which is preliminary data.</text>
</comment>
<reference evidence="6 7" key="1">
    <citation type="submission" date="2018-05" db="EMBL/GenBank/DDBJ databases">
        <title>Genomic Encyclopedia of Type Strains, Phase IV (KMG-IV): sequencing the most valuable type-strain genomes for metagenomic binning, comparative biology and taxonomic classification.</title>
        <authorList>
            <person name="Goeker M."/>
        </authorList>
    </citation>
    <scope>NUCLEOTIDE SEQUENCE [LARGE SCALE GENOMIC DNA]</scope>
    <source>
        <strain evidence="6 7">DSM 25350</strain>
    </source>
</reference>
<dbReference type="InterPro" id="IPR001705">
    <property type="entry name" value="Ribosomal_bL33"/>
</dbReference>
<comment type="similarity">
    <text evidence="1 5">Belongs to the bacterial ribosomal protein bL33 family.</text>
</comment>
<gene>
    <name evidence="5" type="primary">rpmG</name>
    <name evidence="6" type="ORF">C8D97_10988</name>
</gene>
<sequence>MAKNGARDKIKLVSSAGTGHYYTTDKNKRNTPNKLEFKKYDPVVRKHVMYKEAKIK</sequence>
<dbReference type="Proteomes" id="UP000245790">
    <property type="component" value="Unassembled WGS sequence"/>
</dbReference>
<evidence type="ECO:0000256" key="2">
    <source>
        <dbReference type="ARBA" id="ARBA00022980"/>
    </source>
</evidence>
<dbReference type="PROSITE" id="PS00582">
    <property type="entry name" value="RIBOSOMAL_L33"/>
    <property type="match status" value="1"/>
</dbReference>
<dbReference type="GO" id="GO:0006412">
    <property type="term" value="P:translation"/>
    <property type="evidence" value="ECO:0007669"/>
    <property type="project" value="UniProtKB-UniRule"/>
</dbReference>
<dbReference type="HAMAP" id="MF_00294">
    <property type="entry name" value="Ribosomal_bL33"/>
    <property type="match status" value="1"/>
</dbReference>
<dbReference type="RefSeq" id="WP_109764209.1">
    <property type="nucleotide sequence ID" value="NZ_QGGU01000009.1"/>
</dbReference>
<dbReference type="AlphaFoldDB" id="A0A316G2C7"/>
<evidence type="ECO:0000313" key="7">
    <source>
        <dbReference type="Proteomes" id="UP000245790"/>
    </source>
</evidence>
<evidence type="ECO:0000256" key="5">
    <source>
        <dbReference type="HAMAP-Rule" id="MF_00294"/>
    </source>
</evidence>
<dbReference type="GO" id="GO:0022625">
    <property type="term" value="C:cytosolic large ribosomal subunit"/>
    <property type="evidence" value="ECO:0007669"/>
    <property type="project" value="TreeGrafter"/>
</dbReference>
<dbReference type="OrthoDB" id="21586at2"/>
<evidence type="ECO:0000313" key="6">
    <source>
        <dbReference type="EMBL" id="PWK48537.1"/>
    </source>
</evidence>
<dbReference type="FunFam" id="2.20.28.120:FF:000001">
    <property type="entry name" value="50S ribosomal protein L33"/>
    <property type="match status" value="1"/>
</dbReference>
<evidence type="ECO:0000256" key="4">
    <source>
        <dbReference type="ARBA" id="ARBA00035176"/>
    </source>
</evidence>
<protein>
    <recommendedName>
        <fullName evidence="4 5">Large ribosomal subunit protein bL33</fullName>
    </recommendedName>
</protein>
<proteinExistence type="inferred from homology"/>
<dbReference type="SUPFAM" id="SSF57829">
    <property type="entry name" value="Zn-binding ribosomal proteins"/>
    <property type="match status" value="1"/>
</dbReference>
<organism evidence="6 7">
    <name type="scientific">Pleionea mediterranea</name>
    <dbReference type="NCBI Taxonomy" id="523701"/>
    <lineage>
        <taxon>Bacteria</taxon>
        <taxon>Pseudomonadati</taxon>
        <taxon>Pseudomonadota</taxon>
        <taxon>Gammaproteobacteria</taxon>
        <taxon>Oceanospirillales</taxon>
        <taxon>Pleioneaceae</taxon>
        <taxon>Pleionea</taxon>
    </lineage>
</organism>
<dbReference type="Gene3D" id="2.20.28.120">
    <property type="entry name" value="Ribosomal protein L33"/>
    <property type="match status" value="1"/>
</dbReference>
<accession>A0A316G2C7</accession>
<evidence type="ECO:0000256" key="3">
    <source>
        <dbReference type="ARBA" id="ARBA00023274"/>
    </source>
</evidence>
<dbReference type="EMBL" id="QGGU01000009">
    <property type="protein sequence ID" value="PWK48537.1"/>
    <property type="molecule type" value="Genomic_DNA"/>
</dbReference>
<dbReference type="NCBIfam" id="NF001860">
    <property type="entry name" value="PRK00595.1"/>
    <property type="match status" value="1"/>
</dbReference>
<evidence type="ECO:0000256" key="1">
    <source>
        <dbReference type="ARBA" id="ARBA00007596"/>
    </source>
</evidence>
<name>A0A316G2C7_9GAMM</name>
<dbReference type="GO" id="GO:0003735">
    <property type="term" value="F:structural constituent of ribosome"/>
    <property type="evidence" value="ECO:0007669"/>
    <property type="project" value="InterPro"/>
</dbReference>
<dbReference type="InterPro" id="IPR038584">
    <property type="entry name" value="Ribosomal_bL33_sf"/>
</dbReference>
<dbReference type="NCBIfam" id="TIGR01023">
    <property type="entry name" value="rpmG_bact"/>
    <property type="match status" value="1"/>
</dbReference>
<dbReference type="Pfam" id="PF00471">
    <property type="entry name" value="Ribosomal_L33"/>
    <property type="match status" value="1"/>
</dbReference>
<dbReference type="InterPro" id="IPR011332">
    <property type="entry name" value="Ribosomal_zn-bd"/>
</dbReference>
<keyword evidence="7" id="KW-1185">Reference proteome</keyword>
<keyword evidence="2 5" id="KW-0689">Ribosomal protein</keyword>
<keyword evidence="3 5" id="KW-0687">Ribonucleoprotein</keyword>